<reference evidence="2 4" key="1">
    <citation type="journal article" date="2014" name="Nat. Genet.">
        <title>Genome and transcriptome of the porcine whipworm Trichuris suis.</title>
        <authorList>
            <person name="Jex A.R."/>
            <person name="Nejsum P."/>
            <person name="Schwarz E.M."/>
            <person name="Hu L."/>
            <person name="Young N.D."/>
            <person name="Hall R.S."/>
            <person name="Korhonen P.K."/>
            <person name="Liao S."/>
            <person name="Thamsborg S."/>
            <person name="Xia J."/>
            <person name="Xu P."/>
            <person name="Wang S."/>
            <person name="Scheerlinck J.P."/>
            <person name="Hofmann A."/>
            <person name="Sternberg P.W."/>
            <person name="Wang J."/>
            <person name="Gasser R.B."/>
        </authorList>
    </citation>
    <scope>NUCLEOTIDE SEQUENCE [LARGE SCALE GENOMIC DNA]</scope>
    <source>
        <strain evidence="3">DCEP-RM93F</strain>
        <strain evidence="2">DCEP-RM93M</strain>
    </source>
</reference>
<keyword evidence="1" id="KW-0472">Membrane</keyword>
<keyword evidence="1" id="KW-1133">Transmembrane helix</keyword>
<dbReference type="Proteomes" id="UP000030764">
    <property type="component" value="Unassembled WGS sequence"/>
</dbReference>
<accession>A0A085MK37</accession>
<sequence>MGADFHGRHLQPVIFMICASCYCLVNKLATMALADGVLPKGEVSFIIYDLNDSLRCAASFLPLKHNSFFDPRKRIAVTQSDVIILNAFCYFHFGLRYLHAVHAADAELRGLAGNVASVVDPVSYKTATSGRGRRVVTGREVWLTPSSWLHTMPNFMMRKYICLLLVLLADAVGFVAERVLALRLCRLFYEPVDVTICAMSANNQPRRY</sequence>
<keyword evidence="4" id="KW-1185">Reference proteome</keyword>
<evidence type="ECO:0000256" key="1">
    <source>
        <dbReference type="SAM" id="Phobius"/>
    </source>
</evidence>
<evidence type="ECO:0000313" key="4">
    <source>
        <dbReference type="Proteomes" id="UP000030764"/>
    </source>
</evidence>
<evidence type="ECO:0000313" key="2">
    <source>
        <dbReference type="EMBL" id="KFD57583.1"/>
    </source>
</evidence>
<dbReference type="AlphaFoldDB" id="A0A085MK37"/>
<feature type="transmembrane region" description="Helical" evidence="1">
    <location>
        <begin position="160"/>
        <end position="181"/>
    </location>
</feature>
<dbReference type="EMBL" id="KL363188">
    <property type="protein sequence ID" value="KFD57583.1"/>
    <property type="molecule type" value="Genomic_DNA"/>
</dbReference>
<evidence type="ECO:0000313" key="3">
    <source>
        <dbReference type="EMBL" id="KFD64871.1"/>
    </source>
</evidence>
<proteinExistence type="predicted"/>
<protein>
    <submittedName>
        <fullName evidence="2">Uncharacterized protein</fullName>
    </submittedName>
</protein>
<dbReference type="EMBL" id="KL367549">
    <property type="protein sequence ID" value="KFD64871.1"/>
    <property type="molecule type" value="Genomic_DNA"/>
</dbReference>
<gene>
    <name evidence="2" type="ORF">M513_01686</name>
    <name evidence="3" type="ORF">M514_01686</name>
</gene>
<organism evidence="2 4">
    <name type="scientific">Trichuris suis</name>
    <name type="common">pig whipworm</name>
    <dbReference type="NCBI Taxonomy" id="68888"/>
    <lineage>
        <taxon>Eukaryota</taxon>
        <taxon>Metazoa</taxon>
        <taxon>Ecdysozoa</taxon>
        <taxon>Nematoda</taxon>
        <taxon>Enoplea</taxon>
        <taxon>Dorylaimia</taxon>
        <taxon>Trichinellida</taxon>
        <taxon>Trichuridae</taxon>
        <taxon>Trichuris</taxon>
    </lineage>
</organism>
<keyword evidence="1" id="KW-0812">Transmembrane</keyword>
<name>A0A085MK37_9BILA</name>
<dbReference type="Proteomes" id="UP000030758">
    <property type="component" value="Unassembled WGS sequence"/>
</dbReference>